<keyword evidence="2" id="KW-1185">Reference proteome</keyword>
<dbReference type="RefSeq" id="WP_221465490.1">
    <property type="nucleotide sequence ID" value="NZ_BAABEK010000072.1"/>
</dbReference>
<dbReference type="Gene3D" id="3.90.180.10">
    <property type="entry name" value="Medium-chain alcohol dehydrogenases, catalytic domain"/>
    <property type="match status" value="1"/>
</dbReference>
<accession>A0A7W7RYP5</accession>
<proteinExistence type="predicted"/>
<dbReference type="EMBL" id="JACHJU010000001">
    <property type="protein sequence ID" value="MBB4940013.1"/>
    <property type="molecule type" value="Genomic_DNA"/>
</dbReference>
<evidence type="ECO:0000313" key="2">
    <source>
        <dbReference type="Proteomes" id="UP000534286"/>
    </source>
</evidence>
<reference evidence="1 2" key="1">
    <citation type="submission" date="2020-08" db="EMBL/GenBank/DDBJ databases">
        <title>Sequencing the genomes of 1000 actinobacteria strains.</title>
        <authorList>
            <person name="Klenk H.-P."/>
        </authorList>
    </citation>
    <scope>NUCLEOTIDE SEQUENCE [LARGE SCALE GENOMIC DNA]</scope>
    <source>
        <strain evidence="1 2">DSM 43023</strain>
    </source>
</reference>
<dbReference type="AlphaFoldDB" id="A0A7W7RYP5"/>
<name>A0A7W7RYP5_9ACTN</name>
<comment type="caution">
    <text evidence="1">The sequence shown here is derived from an EMBL/GenBank/DDBJ whole genome shotgun (WGS) entry which is preliminary data.</text>
</comment>
<sequence>MPALMPAEVMYRPSRTWIASGSTRTRGGGGRGWRRSASGWWHGAAQRHAGRGHDLLALTTSGRVHPLVGADYPLDQAATALTALTTRRTTGKVILRMA</sequence>
<organism evidence="1 2">
    <name type="scientific">Streptosporangium album</name>
    <dbReference type="NCBI Taxonomy" id="47479"/>
    <lineage>
        <taxon>Bacteria</taxon>
        <taxon>Bacillati</taxon>
        <taxon>Actinomycetota</taxon>
        <taxon>Actinomycetes</taxon>
        <taxon>Streptosporangiales</taxon>
        <taxon>Streptosporangiaceae</taxon>
        <taxon>Streptosporangium</taxon>
    </lineage>
</organism>
<gene>
    <name evidence="1" type="ORF">FHR32_004318</name>
</gene>
<protein>
    <submittedName>
        <fullName evidence="1">NADPH:quinone reductase-like Zn-dependent oxidoreductase</fullName>
    </submittedName>
</protein>
<dbReference type="Pfam" id="PF13602">
    <property type="entry name" value="ADH_zinc_N_2"/>
    <property type="match status" value="1"/>
</dbReference>
<dbReference type="Proteomes" id="UP000534286">
    <property type="component" value="Unassembled WGS sequence"/>
</dbReference>
<evidence type="ECO:0000313" key="1">
    <source>
        <dbReference type="EMBL" id="MBB4940013.1"/>
    </source>
</evidence>